<dbReference type="SUPFAM" id="SSF52821">
    <property type="entry name" value="Rhodanese/Cell cycle control phosphatase"/>
    <property type="match status" value="1"/>
</dbReference>
<dbReference type="SMART" id="SM00450">
    <property type="entry name" value="RHOD"/>
    <property type="match status" value="1"/>
</dbReference>
<dbReference type="Pfam" id="PF00581">
    <property type="entry name" value="Rhodanese"/>
    <property type="match status" value="1"/>
</dbReference>
<dbReference type="EMBL" id="JACWLN010000014">
    <property type="protein sequence ID" value="MBD1262876.1"/>
    <property type="molecule type" value="Genomic_DNA"/>
</dbReference>
<feature type="domain" description="Rhodanese" evidence="2">
    <location>
        <begin position="59"/>
        <end position="149"/>
    </location>
</feature>
<evidence type="ECO:0000256" key="1">
    <source>
        <dbReference type="SAM" id="Phobius"/>
    </source>
</evidence>
<dbReference type="RefSeq" id="WP_109654617.1">
    <property type="nucleotide sequence ID" value="NZ_JACWLN010000014.1"/>
</dbReference>
<feature type="transmembrane region" description="Helical" evidence="1">
    <location>
        <begin position="12"/>
        <end position="28"/>
    </location>
</feature>
<dbReference type="Gene3D" id="3.40.250.10">
    <property type="entry name" value="Rhodanese-like domain"/>
    <property type="match status" value="1"/>
</dbReference>
<accession>A0A316DQD1</accession>
<keyword evidence="1" id="KW-1133">Transmembrane helix</keyword>
<name>A0A316DQD1_9FLAO</name>
<comment type="caution">
    <text evidence="4">The sequence shown here is derived from an EMBL/GenBank/DDBJ whole genome shotgun (WGS) entry which is preliminary data.</text>
</comment>
<dbReference type="InterPro" id="IPR036873">
    <property type="entry name" value="Rhodanese-like_dom_sf"/>
</dbReference>
<gene>
    <name evidence="3" type="ORF">HZY62_19930</name>
    <name evidence="4" type="ORF">LX92_04137</name>
</gene>
<dbReference type="CDD" id="cd00158">
    <property type="entry name" value="RHOD"/>
    <property type="match status" value="1"/>
</dbReference>
<organism evidence="4 5">
    <name type="scientific">Maribacter polysiphoniae</name>
    <dbReference type="NCBI Taxonomy" id="429344"/>
    <lineage>
        <taxon>Bacteria</taxon>
        <taxon>Pseudomonadati</taxon>
        <taxon>Bacteroidota</taxon>
        <taxon>Flavobacteriia</taxon>
        <taxon>Flavobacteriales</taxon>
        <taxon>Flavobacteriaceae</taxon>
        <taxon>Maribacter</taxon>
    </lineage>
</organism>
<dbReference type="OrthoDB" id="1201224at2"/>
<dbReference type="InterPro" id="IPR001763">
    <property type="entry name" value="Rhodanese-like_dom"/>
</dbReference>
<dbReference type="PROSITE" id="PS50206">
    <property type="entry name" value="RHODANESE_3"/>
    <property type="match status" value="1"/>
</dbReference>
<keyword evidence="1" id="KW-0812">Transmembrane</keyword>
<evidence type="ECO:0000313" key="5">
    <source>
        <dbReference type="Proteomes" id="UP000245667"/>
    </source>
</evidence>
<evidence type="ECO:0000313" key="6">
    <source>
        <dbReference type="Proteomes" id="UP000651837"/>
    </source>
</evidence>
<dbReference type="EMBL" id="QGGQ01000014">
    <property type="protein sequence ID" value="PWK20194.1"/>
    <property type="molecule type" value="Genomic_DNA"/>
</dbReference>
<evidence type="ECO:0000313" key="3">
    <source>
        <dbReference type="EMBL" id="MBD1262876.1"/>
    </source>
</evidence>
<dbReference type="AlphaFoldDB" id="A0A316DQD1"/>
<dbReference type="GO" id="GO:0016740">
    <property type="term" value="F:transferase activity"/>
    <property type="evidence" value="ECO:0007669"/>
    <property type="project" value="UniProtKB-KW"/>
</dbReference>
<keyword evidence="1" id="KW-0472">Membrane</keyword>
<protein>
    <submittedName>
        <fullName evidence="3">Rhodanese-like domain-containing protein</fullName>
    </submittedName>
    <submittedName>
        <fullName evidence="4">Rhodanese-related sulfurtransferase</fullName>
    </submittedName>
</protein>
<keyword evidence="6" id="KW-1185">Reference proteome</keyword>
<reference evidence="4 5" key="1">
    <citation type="submission" date="2018-05" db="EMBL/GenBank/DDBJ databases">
        <title>Genomic Encyclopedia of Archaeal and Bacterial Type Strains, Phase II (KMG-II): from individual species to whole genera.</title>
        <authorList>
            <person name="Goeker M."/>
        </authorList>
    </citation>
    <scope>NUCLEOTIDE SEQUENCE [LARGE SCALE GENOMIC DNA]</scope>
    <source>
        <strain evidence="4 5">DSM 23514</strain>
    </source>
</reference>
<reference evidence="3 6" key="2">
    <citation type="submission" date="2020-07" db="EMBL/GenBank/DDBJ databases">
        <title>The draft genome sequence of Maribacter polysiphoniae KCTC 22021.</title>
        <authorList>
            <person name="Mu L."/>
        </authorList>
    </citation>
    <scope>NUCLEOTIDE SEQUENCE [LARGE SCALE GENOMIC DNA]</scope>
    <source>
        <strain evidence="3 6">KCTC 22021</strain>
    </source>
</reference>
<proteinExistence type="predicted"/>
<evidence type="ECO:0000313" key="4">
    <source>
        <dbReference type="EMBL" id="PWK20194.1"/>
    </source>
</evidence>
<evidence type="ECO:0000259" key="2">
    <source>
        <dbReference type="PROSITE" id="PS50206"/>
    </source>
</evidence>
<sequence>MKELEKTKRISISTVIFILVILIGVLTFKKPTNVYKKTNSETLAMVNTQDYLVDYTDVDQSNSVFIDIRERFEYSKGHIGEALNMPTADILEEQSISMFDGLRDAGKTIVFYGKTPNEANSAWMILYQLGYENIKILNSATQLVDNRFEVTNYDLEKPIANYLEIFNNGNPENSEDTQVLAPVTPKKVIAVKKKKKRKPEGGC</sequence>
<dbReference type="Proteomes" id="UP000245667">
    <property type="component" value="Unassembled WGS sequence"/>
</dbReference>
<keyword evidence="4" id="KW-0808">Transferase</keyword>
<dbReference type="Proteomes" id="UP000651837">
    <property type="component" value="Unassembled WGS sequence"/>
</dbReference>